<name>A0A8B7P6H6_HYAAZ</name>
<dbReference type="OMA" id="TTECESK"/>
<feature type="domain" description="MYND-type" evidence="5">
    <location>
        <begin position="51"/>
        <end position="98"/>
    </location>
</feature>
<accession>A0A8B7P6H6</accession>
<keyword evidence="1" id="KW-0479">Metal-binding</keyword>
<dbReference type="Pfam" id="PF01753">
    <property type="entry name" value="zf-MYND"/>
    <property type="match status" value="2"/>
</dbReference>
<dbReference type="GeneID" id="108677787"/>
<evidence type="ECO:0000259" key="5">
    <source>
        <dbReference type="PROSITE" id="PS50865"/>
    </source>
</evidence>
<dbReference type="InterPro" id="IPR046824">
    <property type="entry name" value="Mss51-like_C"/>
</dbReference>
<evidence type="ECO:0000256" key="3">
    <source>
        <dbReference type="ARBA" id="ARBA00022833"/>
    </source>
</evidence>
<dbReference type="Proteomes" id="UP000694843">
    <property type="component" value="Unplaced"/>
</dbReference>
<sequence length="494" mass="56490">MDRQHICATASASTSSAPHEPEYHLMRHMRNETHADNAVLPAVRHYYPGICHTCLRMPPDPVHEPLQPGLMRCSGCQLVVYCSKRCQKMDWRHHRDLCRANKVEGGKNVFENAKNQVAHGGSWFRYRNRMYSSAMASLKRKLEPYEYDIFMFPRVCNICLSAKQDQLADCPMCHSVFYCSSEHRDVDRPQHQTYCLLFLFMHQCDKFEAAKGMRDIPLPVEVDAVYKNLPDGLMTLLNPEKEREPLKSLGVEGMKFFMIIGERLSYPLSLQYVLENVGLGSDNKPLHDMTKLSVFVVGAKSDTEVLGIHRWEYLAHRLPALQVLRVVFIGPELFLHESSDEDSSSNDYILEDSGEAMCDDCKAKPRRIVYELANMYYHDFVVSSYYSKPDVVIAYNCGFGEHVDSKSEDTWQSSFPLLVADPAVPLVFTSHTLKEAHRDLSALQAAAPVKVVMPTQRNPFSSCRPHRDDKTESPASNPFFFLNQYITCVRRADE</sequence>
<evidence type="ECO:0000313" key="7">
    <source>
        <dbReference type="RefSeq" id="XP_018021555.1"/>
    </source>
</evidence>
<evidence type="ECO:0000313" key="6">
    <source>
        <dbReference type="Proteomes" id="UP000694843"/>
    </source>
</evidence>
<dbReference type="Gene3D" id="6.10.140.2220">
    <property type="match status" value="2"/>
</dbReference>
<dbReference type="SUPFAM" id="SSF144232">
    <property type="entry name" value="HIT/MYND zinc finger-like"/>
    <property type="match status" value="2"/>
</dbReference>
<gene>
    <name evidence="7" type="primary">LOC108677787</name>
</gene>
<dbReference type="PANTHER" id="PTHR28069:SF2">
    <property type="entry name" value="GH20023P"/>
    <property type="match status" value="1"/>
</dbReference>
<dbReference type="AlphaFoldDB" id="A0A8B7P6H6"/>
<dbReference type="InterPro" id="IPR002893">
    <property type="entry name" value="Znf_MYND"/>
</dbReference>
<dbReference type="KEGG" id="hazt:108677787"/>
<evidence type="ECO:0000256" key="4">
    <source>
        <dbReference type="PROSITE-ProRule" id="PRU00134"/>
    </source>
</evidence>
<protein>
    <submittedName>
        <fullName evidence="7">Uncharacterized protein LOC108677787</fullName>
    </submittedName>
</protein>
<dbReference type="Pfam" id="PF20179">
    <property type="entry name" value="MSS51_C"/>
    <property type="match status" value="1"/>
</dbReference>
<keyword evidence="6" id="KW-1185">Reference proteome</keyword>
<dbReference type="RefSeq" id="XP_018021555.1">
    <property type="nucleotide sequence ID" value="XM_018166066.2"/>
</dbReference>
<dbReference type="GO" id="GO:0008270">
    <property type="term" value="F:zinc ion binding"/>
    <property type="evidence" value="ECO:0007669"/>
    <property type="project" value="UniProtKB-KW"/>
</dbReference>
<reference evidence="7" key="1">
    <citation type="submission" date="2025-08" db="UniProtKB">
        <authorList>
            <consortium name="RefSeq"/>
        </authorList>
    </citation>
    <scope>IDENTIFICATION</scope>
    <source>
        <tissue evidence="7">Whole organism</tissue>
    </source>
</reference>
<dbReference type="PROSITE" id="PS50865">
    <property type="entry name" value="ZF_MYND_2"/>
    <property type="match status" value="1"/>
</dbReference>
<evidence type="ECO:0000256" key="2">
    <source>
        <dbReference type="ARBA" id="ARBA00022771"/>
    </source>
</evidence>
<keyword evidence="3" id="KW-0862">Zinc</keyword>
<dbReference type="OrthoDB" id="5282002at2759"/>
<dbReference type="PROSITE" id="PS01360">
    <property type="entry name" value="ZF_MYND_1"/>
    <property type="match status" value="1"/>
</dbReference>
<organism evidence="6 7">
    <name type="scientific">Hyalella azteca</name>
    <name type="common">Amphipod</name>
    <dbReference type="NCBI Taxonomy" id="294128"/>
    <lineage>
        <taxon>Eukaryota</taxon>
        <taxon>Metazoa</taxon>
        <taxon>Ecdysozoa</taxon>
        <taxon>Arthropoda</taxon>
        <taxon>Crustacea</taxon>
        <taxon>Multicrustacea</taxon>
        <taxon>Malacostraca</taxon>
        <taxon>Eumalacostraca</taxon>
        <taxon>Peracarida</taxon>
        <taxon>Amphipoda</taxon>
        <taxon>Senticaudata</taxon>
        <taxon>Talitrida</taxon>
        <taxon>Talitroidea</taxon>
        <taxon>Hyalellidae</taxon>
        <taxon>Hyalella</taxon>
    </lineage>
</organism>
<keyword evidence="2 4" id="KW-0863">Zinc-finger</keyword>
<proteinExistence type="predicted"/>
<evidence type="ECO:0000256" key="1">
    <source>
        <dbReference type="ARBA" id="ARBA00022723"/>
    </source>
</evidence>
<dbReference type="PANTHER" id="PTHR28069">
    <property type="entry name" value="GH20023P"/>
    <property type="match status" value="1"/>
</dbReference>